<evidence type="ECO:0000313" key="2">
    <source>
        <dbReference type="Proteomes" id="UP000289738"/>
    </source>
</evidence>
<evidence type="ECO:0000313" key="1">
    <source>
        <dbReference type="EMBL" id="RYR41205.1"/>
    </source>
</evidence>
<protein>
    <submittedName>
        <fullName evidence="1">Uncharacterized protein</fullName>
    </submittedName>
</protein>
<keyword evidence="2" id="KW-1185">Reference proteome</keyword>
<proteinExistence type="predicted"/>
<dbReference type="EMBL" id="SDMP01000008">
    <property type="protein sequence ID" value="RYR41205.1"/>
    <property type="molecule type" value="Genomic_DNA"/>
</dbReference>
<gene>
    <name evidence="1" type="ORF">Ahy_A08g037597</name>
</gene>
<comment type="caution">
    <text evidence="1">The sequence shown here is derived from an EMBL/GenBank/DDBJ whole genome shotgun (WGS) entry which is preliminary data.</text>
</comment>
<reference evidence="1 2" key="1">
    <citation type="submission" date="2019-01" db="EMBL/GenBank/DDBJ databases">
        <title>Sequencing of cultivated peanut Arachis hypogaea provides insights into genome evolution and oil improvement.</title>
        <authorList>
            <person name="Chen X."/>
        </authorList>
    </citation>
    <scope>NUCLEOTIDE SEQUENCE [LARGE SCALE GENOMIC DNA]</scope>
    <source>
        <strain evidence="2">cv. Fuhuasheng</strain>
        <tissue evidence="1">Leaves</tissue>
    </source>
</reference>
<sequence length="74" mass="8746">MIAKTIRSLVEADPSLKVKSIITEVQSMFNYIISYHKTWLAKQKSVVKIFDDWKDSYQTLPIWCKAICYSRMKQ</sequence>
<name>A0A445BR91_ARAHY</name>
<organism evidence="1 2">
    <name type="scientific">Arachis hypogaea</name>
    <name type="common">Peanut</name>
    <dbReference type="NCBI Taxonomy" id="3818"/>
    <lineage>
        <taxon>Eukaryota</taxon>
        <taxon>Viridiplantae</taxon>
        <taxon>Streptophyta</taxon>
        <taxon>Embryophyta</taxon>
        <taxon>Tracheophyta</taxon>
        <taxon>Spermatophyta</taxon>
        <taxon>Magnoliopsida</taxon>
        <taxon>eudicotyledons</taxon>
        <taxon>Gunneridae</taxon>
        <taxon>Pentapetalae</taxon>
        <taxon>rosids</taxon>
        <taxon>fabids</taxon>
        <taxon>Fabales</taxon>
        <taxon>Fabaceae</taxon>
        <taxon>Papilionoideae</taxon>
        <taxon>50 kb inversion clade</taxon>
        <taxon>dalbergioids sensu lato</taxon>
        <taxon>Dalbergieae</taxon>
        <taxon>Pterocarpus clade</taxon>
        <taxon>Arachis</taxon>
    </lineage>
</organism>
<accession>A0A445BR91</accession>
<dbReference type="AlphaFoldDB" id="A0A445BR91"/>
<dbReference type="Proteomes" id="UP000289738">
    <property type="component" value="Chromosome A08"/>
</dbReference>